<feature type="non-terminal residue" evidence="1">
    <location>
        <position position="1"/>
    </location>
</feature>
<dbReference type="EMBL" id="UINC01001611">
    <property type="protein sequence ID" value="SUZ84873.1"/>
    <property type="molecule type" value="Genomic_DNA"/>
</dbReference>
<dbReference type="AlphaFoldDB" id="A0A381R5N4"/>
<sequence length="57" mass="6428">VPVGVKAKSLLSHVDMRELGTARLQGTRVDILEEYGQLEGRELRMIFSRSCLRGVEQ</sequence>
<organism evidence="1">
    <name type="scientific">marine metagenome</name>
    <dbReference type="NCBI Taxonomy" id="408172"/>
    <lineage>
        <taxon>unclassified sequences</taxon>
        <taxon>metagenomes</taxon>
        <taxon>ecological metagenomes</taxon>
    </lineage>
</organism>
<evidence type="ECO:0000313" key="1">
    <source>
        <dbReference type="EMBL" id="SUZ84873.1"/>
    </source>
</evidence>
<gene>
    <name evidence="1" type="ORF">METZ01_LOCUS37727</name>
</gene>
<accession>A0A381R5N4</accession>
<proteinExistence type="predicted"/>
<protein>
    <submittedName>
        <fullName evidence="1">Uncharacterized protein</fullName>
    </submittedName>
</protein>
<name>A0A381R5N4_9ZZZZ</name>
<reference evidence="1" key="1">
    <citation type="submission" date="2018-05" db="EMBL/GenBank/DDBJ databases">
        <authorList>
            <person name="Lanie J.A."/>
            <person name="Ng W.-L."/>
            <person name="Kazmierczak K.M."/>
            <person name="Andrzejewski T.M."/>
            <person name="Davidsen T.M."/>
            <person name="Wayne K.J."/>
            <person name="Tettelin H."/>
            <person name="Glass J.I."/>
            <person name="Rusch D."/>
            <person name="Podicherti R."/>
            <person name="Tsui H.-C.T."/>
            <person name="Winkler M.E."/>
        </authorList>
    </citation>
    <scope>NUCLEOTIDE SEQUENCE</scope>
</reference>